<evidence type="ECO:0000256" key="2">
    <source>
        <dbReference type="ARBA" id="ARBA00007758"/>
    </source>
</evidence>
<keyword evidence="5" id="KW-0676">Redox-active center</keyword>
<dbReference type="PANTHER" id="PTHR42852">
    <property type="entry name" value="THIOL:DISULFIDE INTERCHANGE PROTEIN DSBE"/>
    <property type="match status" value="1"/>
</dbReference>
<dbReference type="InterPro" id="IPR017937">
    <property type="entry name" value="Thioredoxin_CS"/>
</dbReference>
<dbReference type="InterPro" id="IPR013740">
    <property type="entry name" value="Redoxin"/>
</dbReference>
<protein>
    <submittedName>
        <fullName evidence="7">Thiol:disulfide interchange protein CycY</fullName>
    </submittedName>
</protein>
<reference evidence="7 8" key="1">
    <citation type="submission" date="2016-07" db="EMBL/GenBank/DDBJ databases">
        <title>Complete genome sequence of Altererythrobacter namhicola JCM 16345T, containing esterase-encoding genes.</title>
        <authorList>
            <person name="Cheng H."/>
            <person name="Wu Y.-H."/>
            <person name="Jian S.-L."/>
            <person name="Huo Y.-Y."/>
            <person name="Wang C.-S."/>
            <person name="Xu X.-W."/>
        </authorList>
    </citation>
    <scope>NUCLEOTIDE SEQUENCE [LARGE SCALE GENOMIC DNA]</scope>
    <source>
        <strain evidence="7 8">JCM 16345</strain>
    </source>
</reference>
<evidence type="ECO:0000256" key="4">
    <source>
        <dbReference type="ARBA" id="ARBA00023157"/>
    </source>
</evidence>
<organism evidence="7 8">
    <name type="scientific">Paraurantiacibacter namhicola</name>
    <dbReference type="NCBI Taxonomy" id="645517"/>
    <lineage>
        <taxon>Bacteria</taxon>
        <taxon>Pseudomonadati</taxon>
        <taxon>Pseudomonadota</taxon>
        <taxon>Alphaproteobacteria</taxon>
        <taxon>Sphingomonadales</taxon>
        <taxon>Erythrobacteraceae</taxon>
        <taxon>Paraurantiacibacter</taxon>
    </lineage>
</organism>
<dbReference type="AlphaFoldDB" id="A0A1C7D9R3"/>
<evidence type="ECO:0000313" key="7">
    <source>
        <dbReference type="EMBL" id="ANU08051.1"/>
    </source>
</evidence>
<dbReference type="GO" id="GO:0030288">
    <property type="term" value="C:outer membrane-bounded periplasmic space"/>
    <property type="evidence" value="ECO:0007669"/>
    <property type="project" value="InterPro"/>
</dbReference>
<comment type="subcellular location">
    <subcellularLocation>
        <location evidence="1">Cell envelope</location>
    </subcellularLocation>
</comment>
<evidence type="ECO:0000256" key="3">
    <source>
        <dbReference type="ARBA" id="ARBA00022748"/>
    </source>
</evidence>
<dbReference type="PANTHER" id="PTHR42852:SF6">
    <property type="entry name" value="THIOL:DISULFIDE INTERCHANGE PROTEIN DSBE"/>
    <property type="match status" value="1"/>
</dbReference>
<comment type="similarity">
    <text evidence="2">Belongs to the thioredoxin family. DsbE subfamily.</text>
</comment>
<dbReference type="PROSITE" id="PS51352">
    <property type="entry name" value="THIOREDOXIN_2"/>
    <property type="match status" value="1"/>
</dbReference>
<dbReference type="PATRIC" id="fig|645517.4.peg.1742"/>
<dbReference type="InterPro" id="IPR036249">
    <property type="entry name" value="Thioredoxin-like_sf"/>
</dbReference>
<dbReference type="Gene3D" id="3.40.30.10">
    <property type="entry name" value="Glutaredoxin"/>
    <property type="match status" value="1"/>
</dbReference>
<feature type="domain" description="Thioredoxin" evidence="6">
    <location>
        <begin position="41"/>
        <end position="179"/>
    </location>
</feature>
<accession>A0A1C7D9R3</accession>
<dbReference type="SUPFAM" id="SSF52833">
    <property type="entry name" value="Thioredoxin-like"/>
    <property type="match status" value="1"/>
</dbReference>
<keyword evidence="4" id="KW-1015">Disulfide bond</keyword>
<keyword evidence="8" id="KW-1185">Reference proteome</keyword>
<name>A0A1C7D9R3_9SPHN</name>
<dbReference type="NCBIfam" id="TIGR00385">
    <property type="entry name" value="dsbE"/>
    <property type="match status" value="1"/>
</dbReference>
<gene>
    <name evidence="7" type="primary">cycY</name>
    <name evidence="7" type="ORF">A6F65_01754</name>
</gene>
<dbReference type="STRING" id="645517.A6F65_01754"/>
<dbReference type="GO" id="GO:0015036">
    <property type="term" value="F:disulfide oxidoreductase activity"/>
    <property type="evidence" value="ECO:0007669"/>
    <property type="project" value="InterPro"/>
</dbReference>
<dbReference type="Pfam" id="PF08534">
    <property type="entry name" value="Redoxin"/>
    <property type="match status" value="1"/>
</dbReference>
<dbReference type="InterPro" id="IPR013766">
    <property type="entry name" value="Thioredoxin_domain"/>
</dbReference>
<proteinExistence type="inferred from homology"/>
<dbReference type="InterPro" id="IPR050553">
    <property type="entry name" value="Thioredoxin_ResA/DsbE_sf"/>
</dbReference>
<keyword evidence="3" id="KW-0201">Cytochrome c-type biogenesis</keyword>
<sequence length="182" mass="20061">MTTPVRTFRWALWGAALVLLGLFALFAFQLQQPRDEFVRSAMIGKPVPPFALEPSVEGKPGLASTDLADGQPQLLNVFASWCVPCRAEAPQLEALQQQGARITAVAIRDRPQDVARFLETYGDPFTRIGADDMSEVQLLLGSSGVPETFVIDGQGVITYQHIGDIREDDVPVLLEELRKARR</sequence>
<dbReference type="EMBL" id="CP016545">
    <property type="protein sequence ID" value="ANU08051.1"/>
    <property type="molecule type" value="Genomic_DNA"/>
</dbReference>
<dbReference type="InterPro" id="IPR004799">
    <property type="entry name" value="Periplasmic_diS_OxRdtase_DsbE"/>
</dbReference>
<dbReference type="GO" id="GO:0017004">
    <property type="term" value="P:cytochrome complex assembly"/>
    <property type="evidence" value="ECO:0007669"/>
    <property type="project" value="UniProtKB-KW"/>
</dbReference>
<evidence type="ECO:0000259" key="6">
    <source>
        <dbReference type="PROSITE" id="PS51352"/>
    </source>
</evidence>
<evidence type="ECO:0000313" key="8">
    <source>
        <dbReference type="Proteomes" id="UP000092698"/>
    </source>
</evidence>
<dbReference type="PROSITE" id="PS00194">
    <property type="entry name" value="THIOREDOXIN_1"/>
    <property type="match status" value="1"/>
</dbReference>
<evidence type="ECO:0000256" key="5">
    <source>
        <dbReference type="ARBA" id="ARBA00023284"/>
    </source>
</evidence>
<evidence type="ECO:0000256" key="1">
    <source>
        <dbReference type="ARBA" id="ARBA00004196"/>
    </source>
</evidence>
<dbReference type="KEGG" id="anh:A6F65_01754"/>
<dbReference type="Proteomes" id="UP000092698">
    <property type="component" value="Chromosome"/>
</dbReference>